<dbReference type="GO" id="GO:0016020">
    <property type="term" value="C:membrane"/>
    <property type="evidence" value="ECO:0007669"/>
    <property type="project" value="UniProtKB-SubCell"/>
</dbReference>
<dbReference type="InterPro" id="IPR017500">
    <property type="entry name" value="Phage_infect_YhgE_N"/>
</dbReference>
<feature type="transmembrane region" description="Helical" evidence="5">
    <location>
        <begin position="20"/>
        <end position="43"/>
    </location>
</feature>
<reference evidence="7" key="1">
    <citation type="submission" date="2019-11" db="EMBL/GenBank/DDBJ databases">
        <authorList>
            <person name="Feng L."/>
        </authorList>
    </citation>
    <scope>NUCLEOTIDE SEQUENCE</scope>
    <source>
        <strain evidence="7">CTertiumLFYP3</strain>
    </source>
</reference>
<dbReference type="Gene3D" id="3.40.1710.10">
    <property type="entry name" value="abc type-2 transporter like domain"/>
    <property type="match status" value="1"/>
</dbReference>
<feature type="domain" description="ABC-2 type transporter transmembrane" evidence="6">
    <location>
        <begin position="23"/>
        <end position="181"/>
    </location>
</feature>
<dbReference type="Gene3D" id="1.10.287.950">
    <property type="entry name" value="Methyl-accepting chemotaxis protein"/>
    <property type="match status" value="1"/>
</dbReference>
<dbReference type="Pfam" id="PF12698">
    <property type="entry name" value="ABC2_membrane_3"/>
    <property type="match status" value="2"/>
</dbReference>
<keyword evidence="4 5" id="KW-0472">Membrane</keyword>
<evidence type="ECO:0000256" key="2">
    <source>
        <dbReference type="ARBA" id="ARBA00022692"/>
    </source>
</evidence>
<dbReference type="NCBIfam" id="TIGR03061">
    <property type="entry name" value="pip_yhgE_Nterm"/>
    <property type="match status" value="1"/>
</dbReference>
<feature type="transmembrane region" description="Helical" evidence="5">
    <location>
        <begin position="626"/>
        <end position="646"/>
    </location>
</feature>
<evidence type="ECO:0000256" key="3">
    <source>
        <dbReference type="ARBA" id="ARBA00022989"/>
    </source>
</evidence>
<dbReference type="NCBIfam" id="TIGR03057">
    <property type="entry name" value="xxxLxxG_by_4"/>
    <property type="match status" value="3"/>
</dbReference>
<dbReference type="InterPro" id="IPR013525">
    <property type="entry name" value="ABC2_TM"/>
</dbReference>
<evidence type="ECO:0000256" key="1">
    <source>
        <dbReference type="ARBA" id="ARBA00004141"/>
    </source>
</evidence>
<comment type="subcellular location">
    <subcellularLocation>
        <location evidence="1">Membrane</location>
        <topology evidence="1">Multi-pass membrane protein</topology>
    </subcellularLocation>
</comment>
<dbReference type="NCBIfam" id="TIGR03062">
    <property type="entry name" value="pip_yhgE_Cterm"/>
    <property type="match status" value="1"/>
</dbReference>
<dbReference type="PANTHER" id="PTHR43077">
    <property type="entry name" value="TRANSPORT PERMEASE YVFS-RELATED"/>
    <property type="match status" value="1"/>
</dbReference>
<evidence type="ECO:0000256" key="4">
    <source>
        <dbReference type="ARBA" id="ARBA00023136"/>
    </source>
</evidence>
<sequence length="822" mass="87389">MNFLRIAKEDIKGILKNRFIRVSIVAIIVVPLLYSLLYLYAFWDPYSRLESLHVAVVNKDNGTVMDGKEVNYGKDIEEELRSNNEIGWKITTEEDANEGLEGKDYYAKVVIPEDFSEKVISAKDGSPEYAKIEFVTNDKKNFLAAQINSKVEAELKGNINQTVSANYIEVAFDSLYEAKDGLVQAADGSKQIYDGLSTLKDNVPALADGANALADGSGQLVNGQVALNNGISEVNKGAEAINGGLAQLYEKVPTLSDGVSALSQGTSDLKDGVSSAVAGSKQLADGSKSLYNAYTGVIYPSVGQLKDGANLLNSGLTDANSQKDIARLSEGANLIANNSDALSTGYNDIYNGVNTLVSGVSDSAKANANVMALLSQAASTDDVNTKNALINKALQITQVVNQKAQDSAKDVTKLTQGNDYFKGKLNEFTAGSKELANGTTSLIGKVSEVQKGVGQLNDGLNNLYEGISPTTSEFGLGLKSVADNNANLNLGLNKINAGAEQLNQGTQALNSNIPALKTGITDLYNGSGTLASGTSALASGSNELVNGQSALNSGIGELTSKVPELTDGVTKLYDGGKELSTKLDEGATKLEDGLVNSAKDMGEFASHAVNMNFDAINKVPNYGTGFAPYFIPLSLWIGAIMMFFVIPSKIKDEENLSKADKVFGKYVSYAFVGILQALLVSVVVLMLGLKPTNTAVYILTNVFLSLVFVAVIQCLISLLGDAGRLLGIVLLILQLTACAGTFPLEVVPKFFKVLNPFMPFTYAVEALREVASADVINYSIIGKDFLVLGIILVVFLTISVLLKNVGEKITAKLEERKLGNEM</sequence>
<keyword evidence="3 5" id="KW-1133">Transmembrane helix</keyword>
<dbReference type="RefSeq" id="WP_421755825.1">
    <property type="nucleotide sequence ID" value="NZ_CACRTO010000049.1"/>
</dbReference>
<protein>
    <submittedName>
        <fullName evidence="7">ABC-2 family transporter protein</fullName>
    </submittedName>
</protein>
<feature type="transmembrane region" description="Helical" evidence="5">
    <location>
        <begin position="725"/>
        <end position="744"/>
    </location>
</feature>
<feature type="transmembrane region" description="Helical" evidence="5">
    <location>
        <begin position="666"/>
        <end position="689"/>
    </location>
</feature>
<dbReference type="PANTHER" id="PTHR43077:SF5">
    <property type="entry name" value="PHAGE INFECTION PROTEIN"/>
    <property type="match status" value="1"/>
</dbReference>
<evidence type="ECO:0000259" key="6">
    <source>
        <dbReference type="Pfam" id="PF12698"/>
    </source>
</evidence>
<gene>
    <name evidence="7" type="ORF">CTLFYP3_00047</name>
</gene>
<evidence type="ECO:0000313" key="7">
    <source>
        <dbReference type="EMBL" id="VYU66799.1"/>
    </source>
</evidence>
<keyword evidence="2 5" id="KW-0812">Transmembrane</keyword>
<organism evidence="7">
    <name type="scientific">Clostridium tertium</name>
    <dbReference type="NCBI Taxonomy" id="1559"/>
    <lineage>
        <taxon>Bacteria</taxon>
        <taxon>Bacillati</taxon>
        <taxon>Bacillota</taxon>
        <taxon>Clostridia</taxon>
        <taxon>Eubacteriales</taxon>
        <taxon>Clostridiaceae</taxon>
        <taxon>Clostridium</taxon>
    </lineage>
</organism>
<dbReference type="GO" id="GO:0140359">
    <property type="term" value="F:ABC-type transporter activity"/>
    <property type="evidence" value="ECO:0007669"/>
    <property type="project" value="InterPro"/>
</dbReference>
<dbReference type="InterPro" id="IPR023908">
    <property type="entry name" value="xxxLxxG_rpt"/>
</dbReference>
<proteinExistence type="predicted"/>
<feature type="transmembrane region" description="Helical" evidence="5">
    <location>
        <begin position="695"/>
        <end position="718"/>
    </location>
</feature>
<dbReference type="InterPro" id="IPR051328">
    <property type="entry name" value="T7SS_ABC-Transporter"/>
</dbReference>
<dbReference type="AlphaFoldDB" id="A0A6N3GSJ7"/>
<feature type="transmembrane region" description="Helical" evidence="5">
    <location>
        <begin position="785"/>
        <end position="802"/>
    </location>
</feature>
<dbReference type="InterPro" id="IPR017501">
    <property type="entry name" value="Phage_infect_YhgE_C"/>
</dbReference>
<name>A0A6N3GSJ7_9CLOT</name>
<dbReference type="EMBL" id="CACRTO010000049">
    <property type="protein sequence ID" value="VYU66799.1"/>
    <property type="molecule type" value="Genomic_DNA"/>
</dbReference>
<evidence type="ECO:0000256" key="5">
    <source>
        <dbReference type="SAM" id="Phobius"/>
    </source>
</evidence>
<dbReference type="SUPFAM" id="SSF58104">
    <property type="entry name" value="Methyl-accepting chemotaxis protein (MCP) signaling domain"/>
    <property type="match status" value="1"/>
</dbReference>
<accession>A0A6N3GSJ7</accession>
<feature type="domain" description="ABC-2 type transporter transmembrane" evidence="6">
    <location>
        <begin position="599"/>
        <end position="801"/>
    </location>
</feature>